<evidence type="ECO:0000313" key="2">
    <source>
        <dbReference type="EMBL" id="SEN47561.1"/>
    </source>
</evidence>
<reference evidence="2 3" key="1">
    <citation type="submission" date="2016-10" db="EMBL/GenBank/DDBJ databases">
        <authorList>
            <person name="Varghese N."/>
            <person name="Submissions S."/>
        </authorList>
    </citation>
    <scope>NUCLEOTIDE SEQUENCE [LARGE SCALE GENOMIC DNA]</scope>
    <source>
        <strain evidence="2 3">DSM 21619</strain>
    </source>
</reference>
<dbReference type="InterPro" id="IPR029068">
    <property type="entry name" value="Glyas_Bleomycin-R_OHBP_Dase"/>
</dbReference>
<comment type="caution">
    <text evidence="2">The sequence shown here is derived from an EMBL/GenBank/DDBJ whole genome shotgun (WGS) entry which is preliminary data.</text>
</comment>
<dbReference type="CDD" id="cd06587">
    <property type="entry name" value="VOC"/>
    <property type="match status" value="1"/>
</dbReference>
<evidence type="ECO:0000259" key="1">
    <source>
        <dbReference type="Pfam" id="PF00903"/>
    </source>
</evidence>
<dbReference type="Proteomes" id="UP000199735">
    <property type="component" value="Unassembled WGS sequence"/>
</dbReference>
<dbReference type="AlphaFoldDB" id="A0AAX2EGQ1"/>
<dbReference type="SUPFAM" id="SSF54593">
    <property type="entry name" value="Glyoxalase/Bleomycin resistance protein/Dihydroxybiphenyl dioxygenase"/>
    <property type="match status" value="1"/>
</dbReference>
<organism evidence="2 3">
    <name type="scientific">Terribacillus saccharophilus</name>
    <dbReference type="NCBI Taxonomy" id="361277"/>
    <lineage>
        <taxon>Bacteria</taxon>
        <taxon>Bacillati</taxon>
        <taxon>Bacillota</taxon>
        <taxon>Bacilli</taxon>
        <taxon>Bacillales</taxon>
        <taxon>Bacillaceae</taxon>
        <taxon>Terribacillus</taxon>
    </lineage>
</organism>
<dbReference type="InterPro" id="IPR004360">
    <property type="entry name" value="Glyas_Fos-R_dOase_dom"/>
</dbReference>
<evidence type="ECO:0000313" key="3">
    <source>
        <dbReference type="Proteomes" id="UP000199735"/>
    </source>
</evidence>
<dbReference type="Gene3D" id="3.10.180.10">
    <property type="entry name" value="2,3-Dihydroxybiphenyl 1,2-Dioxygenase, domain 1"/>
    <property type="match status" value="1"/>
</dbReference>
<gene>
    <name evidence="2" type="ORF">SAMN04489762_2342</name>
</gene>
<dbReference type="EMBL" id="FOCD01000002">
    <property type="protein sequence ID" value="SEN47561.1"/>
    <property type="molecule type" value="Genomic_DNA"/>
</dbReference>
<sequence length="136" mass="15649">MEDTIQLEELMFWKVMKLWKQMQCLAVFTEDINKSITFYEAMGLTKAWDTFQDEAKQWRLVGMKFPNGETELVLKNNPNFAFAETEIVVEDVQEIYSSLSVDPKVKWIRKPFANPLGGHVAVMQAPDGNVFVLVGK</sequence>
<dbReference type="Pfam" id="PF00903">
    <property type="entry name" value="Glyoxalase"/>
    <property type="match status" value="1"/>
</dbReference>
<protein>
    <recommendedName>
        <fullName evidence="1">Glyoxalase/fosfomycin resistance/dioxygenase domain-containing protein</fullName>
    </recommendedName>
</protein>
<proteinExistence type="predicted"/>
<accession>A0AAX2EGQ1</accession>
<feature type="domain" description="Glyoxalase/fosfomycin resistance/dioxygenase" evidence="1">
    <location>
        <begin position="25"/>
        <end position="132"/>
    </location>
</feature>
<name>A0AAX2EGQ1_9BACI</name>